<dbReference type="STRING" id="33097.A0A150FW70"/>
<evidence type="ECO:0008006" key="3">
    <source>
        <dbReference type="Google" id="ProtNLM"/>
    </source>
</evidence>
<proteinExistence type="predicted"/>
<accession>A0A150FW70</accession>
<dbReference type="OrthoDB" id="116827at2759"/>
<dbReference type="PANTHER" id="PTHR13063:SF10">
    <property type="entry name" value="NITRIC OXIDE SYNTHASE-INTERACTING PROTEIN"/>
    <property type="match status" value="1"/>
</dbReference>
<dbReference type="EMBL" id="LSYV01000261">
    <property type="protein sequence ID" value="KXZ41849.1"/>
    <property type="molecule type" value="Genomic_DNA"/>
</dbReference>
<dbReference type="AlphaFoldDB" id="A0A150FW70"/>
<sequence length="277" mass="30202">MGGQRHSKNAGVMGSESLSYAERKALGFGTVKERLGKDSLGNYDDCCLTLMEAKELEKQAIAHEAALIAFDRRNHLGVSEGVAAKLEAAIVKEAEAIRNPREAGGAKSVIAIKDNEERARELKAFWMPSLTPEAEAKVDKPDTETRCPASGNKLRMKELVAVRWTPVPEGETGKHMDPITKETFTNTSKLVILAPTGDVVLKETYDKCIKSEGSYGGKRIRDKDVIKLKTGGTGFAARDGERVQTQKYFMLGPGNGLRDLRGQHQGPRSLGGLVFMN</sequence>
<gene>
    <name evidence="1" type="ORF">GPECTOR_262g667</name>
</gene>
<reference evidence="2" key="1">
    <citation type="journal article" date="2016" name="Nat. Commun.">
        <title>The Gonium pectorale genome demonstrates co-option of cell cycle regulation during the evolution of multicellularity.</title>
        <authorList>
            <person name="Hanschen E.R."/>
            <person name="Marriage T.N."/>
            <person name="Ferris P.J."/>
            <person name="Hamaji T."/>
            <person name="Toyoda A."/>
            <person name="Fujiyama A."/>
            <person name="Neme R."/>
            <person name="Noguchi H."/>
            <person name="Minakuchi Y."/>
            <person name="Suzuki M."/>
            <person name="Kawai-Toyooka H."/>
            <person name="Smith D.R."/>
            <person name="Sparks H."/>
            <person name="Anderson J."/>
            <person name="Bakaric R."/>
            <person name="Luria V."/>
            <person name="Karger A."/>
            <person name="Kirschner M.W."/>
            <person name="Durand P.M."/>
            <person name="Michod R.E."/>
            <person name="Nozaki H."/>
            <person name="Olson B.J."/>
        </authorList>
    </citation>
    <scope>NUCLEOTIDE SEQUENCE [LARGE SCALE GENOMIC DNA]</scope>
    <source>
        <strain evidence="2">NIES-2863</strain>
    </source>
</reference>
<dbReference type="GO" id="GO:0005634">
    <property type="term" value="C:nucleus"/>
    <property type="evidence" value="ECO:0007669"/>
    <property type="project" value="TreeGrafter"/>
</dbReference>
<protein>
    <recommendedName>
        <fullName evidence="3">Nitric oxide synthase-interacting protein zinc-finger domain-containing protein</fullName>
    </recommendedName>
</protein>
<dbReference type="GO" id="GO:0061630">
    <property type="term" value="F:ubiquitin protein ligase activity"/>
    <property type="evidence" value="ECO:0007669"/>
    <property type="project" value="InterPro"/>
</dbReference>
<evidence type="ECO:0000313" key="1">
    <source>
        <dbReference type="EMBL" id="KXZ41849.1"/>
    </source>
</evidence>
<evidence type="ECO:0000313" key="2">
    <source>
        <dbReference type="Proteomes" id="UP000075714"/>
    </source>
</evidence>
<dbReference type="PANTHER" id="PTHR13063">
    <property type="entry name" value="ENOS INTERACTING PROTEIN"/>
    <property type="match status" value="1"/>
</dbReference>
<organism evidence="1 2">
    <name type="scientific">Gonium pectorale</name>
    <name type="common">Green alga</name>
    <dbReference type="NCBI Taxonomy" id="33097"/>
    <lineage>
        <taxon>Eukaryota</taxon>
        <taxon>Viridiplantae</taxon>
        <taxon>Chlorophyta</taxon>
        <taxon>core chlorophytes</taxon>
        <taxon>Chlorophyceae</taxon>
        <taxon>CS clade</taxon>
        <taxon>Chlamydomonadales</taxon>
        <taxon>Volvocaceae</taxon>
        <taxon>Gonium</taxon>
    </lineage>
</organism>
<comment type="caution">
    <text evidence="1">The sequence shown here is derived from an EMBL/GenBank/DDBJ whole genome shotgun (WGS) entry which is preliminary data.</text>
</comment>
<dbReference type="Proteomes" id="UP000075714">
    <property type="component" value="Unassembled WGS sequence"/>
</dbReference>
<name>A0A150FW70_GONPE</name>
<dbReference type="InterPro" id="IPR016818">
    <property type="entry name" value="NOSIP"/>
</dbReference>
<keyword evidence="2" id="KW-1185">Reference proteome</keyword>